<dbReference type="KEGG" id="dtp:JZK55_02770"/>
<evidence type="ECO:0000256" key="2">
    <source>
        <dbReference type="ARBA" id="ARBA00022679"/>
    </source>
</evidence>
<dbReference type="NCBIfam" id="TIGR02199">
    <property type="entry name" value="rfaE_dom_II"/>
    <property type="match status" value="1"/>
</dbReference>
<evidence type="ECO:0000313" key="9">
    <source>
        <dbReference type="EMBL" id="BCB95355.1"/>
    </source>
</evidence>
<comment type="catalytic activity">
    <reaction evidence="7">
        <text>D-glycero-beta-D-manno-heptose 1-phosphate + ATP + H(+) = ADP-D-glycero-beta-D-manno-heptose + diphosphate</text>
        <dbReference type="Rhea" id="RHEA:27465"/>
        <dbReference type="ChEBI" id="CHEBI:15378"/>
        <dbReference type="ChEBI" id="CHEBI:30616"/>
        <dbReference type="ChEBI" id="CHEBI:33019"/>
        <dbReference type="ChEBI" id="CHEBI:59967"/>
        <dbReference type="ChEBI" id="CHEBI:61593"/>
        <dbReference type="EC" id="2.7.7.70"/>
    </reaction>
</comment>
<dbReference type="GO" id="GO:0005524">
    <property type="term" value="F:ATP binding"/>
    <property type="evidence" value="ECO:0007669"/>
    <property type="project" value="UniProtKB-KW"/>
</dbReference>
<evidence type="ECO:0000256" key="5">
    <source>
        <dbReference type="ARBA" id="ARBA00022840"/>
    </source>
</evidence>
<dbReference type="EC" id="2.7.7.70" evidence="1"/>
<keyword evidence="4" id="KW-0547">Nucleotide-binding</keyword>
<evidence type="ECO:0000256" key="4">
    <source>
        <dbReference type="ARBA" id="ARBA00022741"/>
    </source>
</evidence>
<accession>A0A7G1GY58</accession>
<dbReference type="PANTHER" id="PTHR43793:SF2">
    <property type="entry name" value="BIFUNCTIONAL PROTEIN HLDE"/>
    <property type="match status" value="1"/>
</dbReference>
<reference evidence="9 10" key="1">
    <citation type="submission" date="2020-03" db="EMBL/GenBank/DDBJ databases">
        <title>Complete genome sequences of two sulfur-disproportionating bacterial strains T55J and Mzg5.</title>
        <authorList>
            <person name="Umezawa K."/>
            <person name="Kojima H."/>
            <person name="Kato Y."/>
            <person name="Fukui M."/>
        </authorList>
    </citation>
    <scope>NUCLEOTIDE SEQUENCE [LARGE SCALE GENOMIC DNA]</scope>
    <source>
        <strain evidence="9 10">T55J</strain>
    </source>
</reference>
<dbReference type="AlphaFoldDB" id="A0A7G1GY58"/>
<feature type="domain" description="Cytidyltransferase-like" evidence="8">
    <location>
        <begin position="26"/>
        <end position="146"/>
    </location>
</feature>
<name>A0A7G1GY58_9BACT</name>
<dbReference type="GO" id="GO:0005975">
    <property type="term" value="P:carbohydrate metabolic process"/>
    <property type="evidence" value="ECO:0007669"/>
    <property type="project" value="InterPro"/>
</dbReference>
<dbReference type="Gene3D" id="3.40.50.620">
    <property type="entry name" value="HUPs"/>
    <property type="match status" value="1"/>
</dbReference>
<keyword evidence="2" id="KW-0808">Transferase</keyword>
<dbReference type="Pfam" id="PF01467">
    <property type="entry name" value="CTP_transf_like"/>
    <property type="match status" value="1"/>
</dbReference>
<dbReference type="InterPro" id="IPR011914">
    <property type="entry name" value="RfaE_dom_II"/>
</dbReference>
<dbReference type="InterPro" id="IPR050385">
    <property type="entry name" value="Archaeal_FAD_synthase"/>
</dbReference>
<dbReference type="Proteomes" id="UP000516360">
    <property type="component" value="Chromosome"/>
</dbReference>
<evidence type="ECO:0000256" key="6">
    <source>
        <dbReference type="ARBA" id="ARBA00023277"/>
    </source>
</evidence>
<keyword evidence="3" id="KW-0548">Nucleotidyltransferase</keyword>
<dbReference type="SUPFAM" id="SSF52374">
    <property type="entry name" value="Nucleotidylyl transferase"/>
    <property type="match status" value="1"/>
</dbReference>
<dbReference type="InterPro" id="IPR004821">
    <property type="entry name" value="Cyt_trans-like"/>
</dbReference>
<dbReference type="InterPro" id="IPR014729">
    <property type="entry name" value="Rossmann-like_a/b/a_fold"/>
</dbReference>
<proteinExistence type="predicted"/>
<keyword evidence="6" id="KW-0119">Carbohydrate metabolism</keyword>
<evidence type="ECO:0000259" key="8">
    <source>
        <dbReference type="Pfam" id="PF01467"/>
    </source>
</evidence>
<evidence type="ECO:0000256" key="3">
    <source>
        <dbReference type="ARBA" id="ARBA00022695"/>
    </source>
</evidence>
<keyword evidence="10" id="KW-1185">Reference proteome</keyword>
<protein>
    <recommendedName>
        <fullName evidence="1">D-glycero-beta-D-manno-heptose 1-phosphate adenylyltransferase</fullName>
        <ecNumber evidence="1">2.7.7.70</ecNumber>
    </recommendedName>
</protein>
<evidence type="ECO:0000256" key="7">
    <source>
        <dbReference type="ARBA" id="ARBA00047428"/>
    </source>
</evidence>
<gene>
    <name evidence="9" type="ORF">JZK55_02770</name>
</gene>
<dbReference type="NCBIfam" id="TIGR00125">
    <property type="entry name" value="cyt_tran_rel"/>
    <property type="match status" value="1"/>
</dbReference>
<dbReference type="RefSeq" id="WP_203472857.1">
    <property type="nucleotide sequence ID" value="NZ_AP022873.1"/>
</dbReference>
<dbReference type="EMBL" id="AP022873">
    <property type="protein sequence ID" value="BCB95355.1"/>
    <property type="molecule type" value="Genomic_DNA"/>
</dbReference>
<dbReference type="GO" id="GO:0016779">
    <property type="term" value="F:nucleotidyltransferase activity"/>
    <property type="evidence" value="ECO:0007669"/>
    <property type="project" value="UniProtKB-KW"/>
</dbReference>
<dbReference type="GO" id="GO:0016773">
    <property type="term" value="F:phosphotransferase activity, alcohol group as acceptor"/>
    <property type="evidence" value="ECO:0007669"/>
    <property type="project" value="InterPro"/>
</dbReference>
<keyword evidence="5" id="KW-0067">ATP-binding</keyword>
<organism evidence="9 10">
    <name type="scientific">Dissulfurispira thermophila</name>
    <dbReference type="NCBI Taxonomy" id="2715679"/>
    <lineage>
        <taxon>Bacteria</taxon>
        <taxon>Pseudomonadati</taxon>
        <taxon>Nitrospirota</taxon>
        <taxon>Thermodesulfovibrionia</taxon>
        <taxon>Thermodesulfovibrionales</taxon>
        <taxon>Dissulfurispiraceae</taxon>
        <taxon>Dissulfurispira</taxon>
    </lineage>
</organism>
<evidence type="ECO:0000313" key="10">
    <source>
        <dbReference type="Proteomes" id="UP000516360"/>
    </source>
</evidence>
<sequence length="155" mass="17467">MGQILNWDDLKTVIDKLKANGKKIVFTNGCFDIIHIGHIRYLREAKKLGDILIVGLNSDSSVSKIKPGRPINTERHRAEILSSLEMVDYVTIFNEDTPYELIKHLMPDVLVKGGDWKIEDIVGSDIVTEVYSLPYVEGISTTEIINKIISSEKNL</sequence>
<evidence type="ECO:0000256" key="1">
    <source>
        <dbReference type="ARBA" id="ARBA00012519"/>
    </source>
</evidence>
<dbReference type="PANTHER" id="PTHR43793">
    <property type="entry name" value="FAD SYNTHASE"/>
    <property type="match status" value="1"/>
</dbReference>